<reference evidence="25" key="1">
    <citation type="journal article" date="2019" name="Int. J. Syst. Evol. Microbiol.">
        <title>The Global Catalogue of Microorganisms (GCM) 10K type strain sequencing project: providing services to taxonomists for standard genome sequencing and annotation.</title>
        <authorList>
            <consortium name="The Broad Institute Genomics Platform"/>
            <consortium name="The Broad Institute Genome Sequencing Center for Infectious Disease"/>
            <person name="Wu L."/>
            <person name="Ma J."/>
        </authorList>
    </citation>
    <scope>NUCLEOTIDE SEQUENCE [LARGE SCALE GENOMIC DNA]</scope>
    <source>
        <strain evidence="25">JCM 16548</strain>
    </source>
</reference>
<dbReference type="EMBL" id="BAAAYX010000013">
    <property type="protein sequence ID" value="GAA3709382.1"/>
    <property type="molecule type" value="Genomic_DNA"/>
</dbReference>
<dbReference type="Proteomes" id="UP001500051">
    <property type="component" value="Unassembled WGS sequence"/>
</dbReference>
<evidence type="ECO:0000259" key="23">
    <source>
        <dbReference type="PROSITE" id="PS51296"/>
    </source>
</evidence>
<evidence type="ECO:0000256" key="5">
    <source>
        <dbReference type="ARBA" id="ARBA00022448"/>
    </source>
</evidence>
<dbReference type="PANTHER" id="PTHR10134">
    <property type="entry name" value="CYTOCHROME B-C1 COMPLEX SUBUNIT RIESKE, MITOCHONDRIAL"/>
    <property type="match status" value="1"/>
</dbReference>
<dbReference type="Gene3D" id="2.102.10.10">
    <property type="entry name" value="Rieske [2Fe-2S] iron-sulphur domain"/>
    <property type="match status" value="1"/>
</dbReference>
<keyword evidence="9" id="KW-0001">2Fe-2S</keyword>
<keyword evidence="17" id="KW-1015">Disulfide bond</keyword>
<evidence type="ECO:0000256" key="11">
    <source>
        <dbReference type="ARBA" id="ARBA00022982"/>
    </source>
</evidence>
<keyword evidence="5" id="KW-0813">Transport</keyword>
<feature type="transmembrane region" description="Helical" evidence="22">
    <location>
        <begin position="93"/>
        <end position="114"/>
    </location>
</feature>
<feature type="region of interest" description="Disordered" evidence="21">
    <location>
        <begin position="1"/>
        <end position="44"/>
    </location>
</feature>
<dbReference type="CDD" id="cd03467">
    <property type="entry name" value="Rieske"/>
    <property type="match status" value="1"/>
</dbReference>
<feature type="transmembrane region" description="Helical" evidence="22">
    <location>
        <begin position="57"/>
        <end position="78"/>
    </location>
</feature>
<evidence type="ECO:0000256" key="12">
    <source>
        <dbReference type="ARBA" id="ARBA00022989"/>
    </source>
</evidence>
<dbReference type="InterPro" id="IPR017941">
    <property type="entry name" value="Rieske_2Fe-2S"/>
</dbReference>
<evidence type="ECO:0000256" key="6">
    <source>
        <dbReference type="ARBA" id="ARBA00022475"/>
    </source>
</evidence>
<evidence type="ECO:0000313" key="24">
    <source>
        <dbReference type="EMBL" id="GAA3709382.1"/>
    </source>
</evidence>
<comment type="caution">
    <text evidence="24">The sequence shown here is derived from an EMBL/GenBank/DDBJ whole genome shotgun (WGS) entry which is preliminary data.</text>
</comment>
<evidence type="ECO:0000256" key="19">
    <source>
        <dbReference type="ARBA" id="ARBA00032409"/>
    </source>
</evidence>
<name>A0ABP7DRR6_9ACTN</name>
<comment type="similarity">
    <text evidence="3">Belongs to the Rieske iron-sulfur protein family.</text>
</comment>
<comment type="function">
    <text evidence="1">Iron-sulfur subunit of the cytochrome bc1 complex, an essential component of the respiratory electron transport chain required for ATP synthesis. The bc1 complex catalyzes the oxidation of menaquinol and the reduction of cytochrome c in the respiratory chain. The bc1 complex operates through a Q-cycle mechanism that couples electron transfer to generation of the proton gradient that drives ATP synthesis.</text>
</comment>
<evidence type="ECO:0000256" key="16">
    <source>
        <dbReference type="ARBA" id="ARBA00023136"/>
    </source>
</evidence>
<keyword evidence="10" id="KW-0479">Metal-binding</keyword>
<evidence type="ECO:0000256" key="20">
    <source>
        <dbReference type="ARBA" id="ARBA00034078"/>
    </source>
</evidence>
<keyword evidence="6" id="KW-1003">Cell membrane</keyword>
<gene>
    <name evidence="24" type="ORF">GCM10022204_29560</name>
</gene>
<evidence type="ECO:0000256" key="13">
    <source>
        <dbReference type="ARBA" id="ARBA00023002"/>
    </source>
</evidence>
<evidence type="ECO:0000256" key="3">
    <source>
        <dbReference type="ARBA" id="ARBA00010651"/>
    </source>
</evidence>
<feature type="domain" description="Rieske" evidence="23">
    <location>
        <begin position="274"/>
        <end position="340"/>
    </location>
</feature>
<comment type="subcellular location">
    <subcellularLocation>
        <location evidence="2">Cell membrane</location>
        <topology evidence="2">Multi-pass membrane protein</topology>
    </subcellularLocation>
</comment>
<feature type="compositionally biased region" description="Basic and acidic residues" evidence="21">
    <location>
        <begin position="1"/>
        <end position="10"/>
    </location>
</feature>
<evidence type="ECO:0000256" key="22">
    <source>
        <dbReference type="SAM" id="Phobius"/>
    </source>
</evidence>
<evidence type="ECO:0000256" key="10">
    <source>
        <dbReference type="ARBA" id="ARBA00022723"/>
    </source>
</evidence>
<keyword evidence="13" id="KW-0560">Oxidoreductase</keyword>
<evidence type="ECO:0000256" key="21">
    <source>
        <dbReference type="SAM" id="MobiDB-lite"/>
    </source>
</evidence>
<evidence type="ECO:0000256" key="2">
    <source>
        <dbReference type="ARBA" id="ARBA00004651"/>
    </source>
</evidence>
<dbReference type="InterPro" id="IPR045603">
    <property type="entry name" value="QcrA_N"/>
</dbReference>
<dbReference type="SUPFAM" id="SSF50022">
    <property type="entry name" value="ISP domain"/>
    <property type="match status" value="1"/>
</dbReference>
<evidence type="ECO:0000313" key="25">
    <source>
        <dbReference type="Proteomes" id="UP001500051"/>
    </source>
</evidence>
<dbReference type="RefSeq" id="WP_344813155.1">
    <property type="nucleotide sequence ID" value="NZ_BAAAYX010000013.1"/>
</dbReference>
<keyword evidence="7" id="KW-0679">Respiratory chain</keyword>
<proteinExistence type="inferred from homology"/>
<feature type="compositionally biased region" description="Basic and acidic residues" evidence="21">
    <location>
        <begin position="35"/>
        <end position="44"/>
    </location>
</feature>
<evidence type="ECO:0000256" key="8">
    <source>
        <dbReference type="ARBA" id="ARBA00022692"/>
    </source>
</evidence>
<dbReference type="Pfam" id="PF19297">
    <property type="entry name" value="QcrA_N"/>
    <property type="match status" value="1"/>
</dbReference>
<evidence type="ECO:0000256" key="14">
    <source>
        <dbReference type="ARBA" id="ARBA00023004"/>
    </source>
</evidence>
<keyword evidence="16 22" id="KW-0472">Membrane</keyword>
<keyword evidence="11" id="KW-0249">Electron transport</keyword>
<keyword evidence="15" id="KW-0411">Iron-sulfur</keyword>
<evidence type="ECO:0000256" key="15">
    <source>
        <dbReference type="ARBA" id="ARBA00023014"/>
    </source>
</evidence>
<dbReference type="PRINTS" id="PR00162">
    <property type="entry name" value="RIESKE"/>
</dbReference>
<comment type="cofactor">
    <cofactor evidence="20">
        <name>[2Fe-2S] cluster</name>
        <dbReference type="ChEBI" id="CHEBI:190135"/>
    </cofactor>
</comment>
<dbReference type="Pfam" id="PF00355">
    <property type="entry name" value="Rieske"/>
    <property type="match status" value="1"/>
</dbReference>
<evidence type="ECO:0000256" key="17">
    <source>
        <dbReference type="ARBA" id="ARBA00023157"/>
    </source>
</evidence>
<evidence type="ECO:0000256" key="7">
    <source>
        <dbReference type="ARBA" id="ARBA00022660"/>
    </source>
</evidence>
<accession>A0ABP7DRR6</accession>
<protein>
    <recommendedName>
        <fullName evidence="4">Cytochrome bc1 complex Rieske iron-sulfur subunit</fullName>
    </recommendedName>
    <alternativeName>
        <fullName evidence="18">Cytochrome bc1 reductase complex subunit QcrA</fullName>
    </alternativeName>
    <alternativeName>
        <fullName evidence="19">Rieske iron-sulfur protein</fullName>
    </alternativeName>
</protein>
<sequence>MTDLEHRTGDSHGGGGRELATTVDDPRFPVPDPGEPEHLPRLTDVDEDAADRATRQVATMFGLVPVLAIIFVVSYFAIPKDAYIDFGPLHTGLQHLVFGLTLGLALVLIGVGAIQWARQLMDDHEAVDYRHGASSSDEEREETVAILEQGIAESGITRRKVLGRSLLGALGLVALPGVVLLADLGPWPTRKFIDRTIATTIWKEGIRLVNDVTYVPIKADQIQIGQLINAQPENLQDLHGTEFLQEKAKASIIVVRMNPNTIKIPDSRQDWQVGGILCYSKICTHVGCPISLWEQQTHHLLCPCHQSTFDLGDSGVVVFGPAARSLPQLPITVDAEGYLVARDGFNVPTGPSYFERDSRNDFQQGDN</sequence>
<feature type="transmembrane region" description="Helical" evidence="22">
    <location>
        <begin position="166"/>
        <end position="187"/>
    </location>
</feature>
<evidence type="ECO:0000256" key="18">
    <source>
        <dbReference type="ARBA" id="ARBA00029586"/>
    </source>
</evidence>
<keyword evidence="12 22" id="KW-1133">Transmembrane helix</keyword>
<dbReference type="InterPro" id="IPR014349">
    <property type="entry name" value="Rieske_Fe-S_prot"/>
</dbReference>
<evidence type="ECO:0000256" key="9">
    <source>
        <dbReference type="ARBA" id="ARBA00022714"/>
    </source>
</evidence>
<dbReference type="InterPro" id="IPR036922">
    <property type="entry name" value="Rieske_2Fe-2S_sf"/>
</dbReference>
<evidence type="ECO:0000256" key="4">
    <source>
        <dbReference type="ARBA" id="ARBA00015816"/>
    </source>
</evidence>
<keyword evidence="8 22" id="KW-0812">Transmembrane</keyword>
<dbReference type="PROSITE" id="PS51296">
    <property type="entry name" value="RIESKE"/>
    <property type="match status" value="1"/>
</dbReference>
<keyword evidence="14" id="KW-0408">Iron</keyword>
<evidence type="ECO:0000256" key="1">
    <source>
        <dbReference type="ARBA" id="ARBA00002494"/>
    </source>
</evidence>
<organism evidence="24 25">
    <name type="scientific">Microlunatus aurantiacus</name>
    <dbReference type="NCBI Taxonomy" id="446786"/>
    <lineage>
        <taxon>Bacteria</taxon>
        <taxon>Bacillati</taxon>
        <taxon>Actinomycetota</taxon>
        <taxon>Actinomycetes</taxon>
        <taxon>Propionibacteriales</taxon>
        <taxon>Propionibacteriaceae</taxon>
        <taxon>Microlunatus</taxon>
    </lineage>
</organism>
<dbReference type="InterPro" id="IPR005805">
    <property type="entry name" value="Rieske_Fe-S_prot_C"/>
</dbReference>
<keyword evidence="25" id="KW-1185">Reference proteome</keyword>